<feature type="signal peptide" evidence="1">
    <location>
        <begin position="1"/>
        <end position="18"/>
    </location>
</feature>
<keyword evidence="3" id="KW-1185">Reference proteome</keyword>
<name>A0AA39HA05_9BILA</name>
<comment type="caution">
    <text evidence="2">The sequence shown here is derived from an EMBL/GenBank/DDBJ whole genome shotgun (WGS) entry which is preliminary data.</text>
</comment>
<proteinExistence type="predicted"/>
<accession>A0AA39HA05</accession>
<organism evidence="2 3">
    <name type="scientific">Steinernema hermaphroditum</name>
    <dbReference type="NCBI Taxonomy" id="289476"/>
    <lineage>
        <taxon>Eukaryota</taxon>
        <taxon>Metazoa</taxon>
        <taxon>Ecdysozoa</taxon>
        <taxon>Nematoda</taxon>
        <taxon>Chromadorea</taxon>
        <taxon>Rhabditida</taxon>
        <taxon>Tylenchina</taxon>
        <taxon>Panagrolaimomorpha</taxon>
        <taxon>Strongyloidoidea</taxon>
        <taxon>Steinernematidae</taxon>
        <taxon>Steinernema</taxon>
    </lineage>
</organism>
<feature type="chain" id="PRO_5041422448" evidence="1">
    <location>
        <begin position="19"/>
        <end position="204"/>
    </location>
</feature>
<protein>
    <submittedName>
        <fullName evidence="2">Uncharacterized protein</fullName>
    </submittedName>
</protein>
<gene>
    <name evidence="2" type="ORF">QR680_015817</name>
</gene>
<dbReference type="AlphaFoldDB" id="A0AA39HA05"/>
<evidence type="ECO:0000313" key="2">
    <source>
        <dbReference type="EMBL" id="KAK0401489.1"/>
    </source>
</evidence>
<evidence type="ECO:0000256" key="1">
    <source>
        <dbReference type="SAM" id="SignalP"/>
    </source>
</evidence>
<dbReference type="EMBL" id="JAUCMV010000004">
    <property type="protein sequence ID" value="KAK0401489.1"/>
    <property type="molecule type" value="Genomic_DNA"/>
</dbReference>
<keyword evidence="1" id="KW-0732">Signal</keyword>
<evidence type="ECO:0000313" key="3">
    <source>
        <dbReference type="Proteomes" id="UP001175271"/>
    </source>
</evidence>
<reference evidence="2" key="1">
    <citation type="submission" date="2023-06" db="EMBL/GenBank/DDBJ databases">
        <title>Genomic analysis of the entomopathogenic nematode Steinernema hermaphroditum.</title>
        <authorList>
            <person name="Schwarz E.M."/>
            <person name="Heppert J.K."/>
            <person name="Baniya A."/>
            <person name="Schwartz H.T."/>
            <person name="Tan C.-H."/>
            <person name="Antoshechkin I."/>
            <person name="Sternberg P.W."/>
            <person name="Goodrich-Blair H."/>
            <person name="Dillman A.R."/>
        </authorList>
    </citation>
    <scope>NUCLEOTIDE SEQUENCE</scope>
    <source>
        <strain evidence="2">PS9179</strain>
        <tissue evidence="2">Whole animal</tissue>
    </source>
</reference>
<dbReference type="Proteomes" id="UP001175271">
    <property type="component" value="Unassembled WGS sequence"/>
</dbReference>
<sequence>MLRVTLLCVLLQCVAVYGRPKEVIALEYKPNEESTEETLSTNQLSPEETTQYEQIKALIQKLNDAGIDIGKKDTSILVIHVNPNLYDKLVSSDERVDALPDSLTNLIKAQKQQTNELMRNGVSDGMEYQMVPMEMVAMAEAERQVVLQYYVHVAELLKSKNHHSNLKLMRPIIDPVFKAILAQLGNIEDELIAVMQHIANEAFY</sequence>